<feature type="domain" description="Histidine kinase" evidence="2">
    <location>
        <begin position="397"/>
        <end position="586"/>
    </location>
</feature>
<reference evidence="7" key="2">
    <citation type="submission" date="2017-04" db="EMBL/GenBank/DDBJ databases">
        <authorList>
            <person name="Varghese N."/>
            <person name="Submissions S."/>
        </authorList>
    </citation>
    <scope>NUCLEOTIDE SEQUENCE [LARGE SCALE GENOMIC DNA]</scope>
    <source>
        <strain evidence="7">FDF-1</strain>
    </source>
</reference>
<evidence type="ECO:0000256" key="1">
    <source>
        <dbReference type="SAM" id="Phobius"/>
    </source>
</evidence>
<feature type="transmembrane region" description="Helical" evidence="1">
    <location>
        <begin position="196"/>
        <end position="217"/>
    </location>
</feature>
<keyword evidence="1" id="KW-0812">Transmembrane</keyword>
<dbReference type="OrthoDB" id="230688at2157"/>
<feature type="transmembrane region" description="Helical" evidence="1">
    <location>
        <begin position="135"/>
        <end position="153"/>
    </location>
</feature>
<keyword evidence="3" id="KW-0808">Transferase</keyword>
<reference evidence="4 8" key="4">
    <citation type="submission" date="2018-10" db="EMBL/GenBank/DDBJ databases">
        <title>Cultivation of a novel Methanohalophilus strain from Kebrit Deep of the Red Sea and a genomic comparison of members of the genus Methanohalophilus.</title>
        <authorList>
            <person name="Guan Y."/>
            <person name="Ngugi D.K."/>
            <person name="Stingl U."/>
        </authorList>
    </citation>
    <scope>NUCLEOTIDE SEQUENCE [LARGE SCALE GENOMIC DNA]</scope>
    <source>
        <strain evidence="4 8">DSM 7471</strain>
    </source>
</reference>
<dbReference type="InterPro" id="IPR003594">
    <property type="entry name" value="HATPase_dom"/>
</dbReference>
<proteinExistence type="predicted"/>
<organism evidence="3 6">
    <name type="scientific">Methanohalophilus portucalensis FDF-1</name>
    <dbReference type="NCBI Taxonomy" id="523843"/>
    <lineage>
        <taxon>Archaea</taxon>
        <taxon>Methanobacteriati</taxon>
        <taxon>Methanobacteriota</taxon>
        <taxon>Stenosarchaea group</taxon>
        <taxon>Methanomicrobia</taxon>
        <taxon>Methanosarcinales</taxon>
        <taxon>Methanosarcinaceae</taxon>
        <taxon>Methanohalophilus</taxon>
    </lineage>
</organism>
<dbReference type="InterPro" id="IPR035965">
    <property type="entry name" value="PAS-like_dom_sf"/>
</dbReference>
<evidence type="ECO:0000313" key="7">
    <source>
        <dbReference type="Proteomes" id="UP000193969"/>
    </source>
</evidence>
<dbReference type="Gene3D" id="3.30.565.10">
    <property type="entry name" value="Histidine kinase-like ATPase, C-terminal domain"/>
    <property type="match status" value="1"/>
</dbReference>
<feature type="transmembrane region" description="Helical" evidence="1">
    <location>
        <begin position="12"/>
        <end position="28"/>
    </location>
</feature>
<dbReference type="Pfam" id="PF17159">
    <property type="entry name" value="MASE3"/>
    <property type="match status" value="1"/>
</dbReference>
<dbReference type="Proteomes" id="UP000278252">
    <property type="component" value="Unassembled WGS sequence"/>
</dbReference>
<keyword evidence="3" id="KW-0418">Kinase</keyword>
<evidence type="ECO:0000313" key="8">
    <source>
        <dbReference type="Proteomes" id="UP000278252"/>
    </source>
</evidence>
<name>A0A1L9C5W6_9EURY</name>
<dbReference type="Pfam" id="PF02518">
    <property type="entry name" value="HATPase_c"/>
    <property type="match status" value="1"/>
</dbReference>
<feature type="transmembrane region" description="Helical" evidence="1">
    <location>
        <begin position="165"/>
        <end position="184"/>
    </location>
</feature>
<dbReference type="Pfam" id="PF08448">
    <property type="entry name" value="PAS_4"/>
    <property type="match status" value="1"/>
</dbReference>
<sequence>MNQNNTGIRKYSDIIFLVVVIVGLYIISLDNYLLFHSLAELFSIIVAVAFFLIVWNRRSIIENNYILAAGIGYLFIASIDLLHTFAYKGMGIFPGYDANLPTQLWIAARYLESLTLVASFSIIGKKVKASNVTTTYLIVTTVLIVSIFGGYFPDSYIEGEGLTSFKIYSEYLIASILLVALTLLHQKRSTFLPNVYRYLALAIVFTIIAELVFTFYISVYGFSNLVGHFFKLISFYLIYKAVIVTSLDKPYEMLFGELNQERKKYTDLFMAMKNGVTVFEPVDNGKDFVIKDINPAVEKIEGVKKEDVIGKKLTLTFPNSRETGFLDNLSKVWNTGNHIHMEPFHYCDSEREGWRKNDIYKLANGDIVAVYEDVTERRNMKRRQAQLTKELQTVNQILRHDISNDLSAISMSVDIFRNKRDDKYLDMMKRAVEKSFSRINEMKIFENTLNFEKELKPFQLSKVFEKLHGKYDLQINTKGDATVMADEVIYSIFENLIENSIKHGKADIVDIKVKVKEDDVEVQVSDNGTGIHDSIKKKVFDEGFSTGNGGMGLYIVKTTMNRYGSIDVEDNDPHGARFVLRFKKYPENGNVKSE</sequence>
<dbReference type="InterPro" id="IPR013656">
    <property type="entry name" value="PAS_4"/>
</dbReference>
<keyword evidence="7" id="KW-1185">Reference proteome</keyword>
<dbReference type="EMBL" id="JWTK01000002">
    <property type="protein sequence ID" value="OJH49893.1"/>
    <property type="molecule type" value="Genomic_DNA"/>
</dbReference>
<dbReference type="PANTHER" id="PTHR43065">
    <property type="entry name" value="SENSOR HISTIDINE KINASE"/>
    <property type="match status" value="1"/>
</dbReference>
<dbReference type="EMBL" id="RJJH01000001">
    <property type="protein sequence ID" value="RNI13296.1"/>
    <property type="molecule type" value="Genomic_DNA"/>
</dbReference>
<feature type="transmembrane region" description="Helical" evidence="1">
    <location>
        <begin position="34"/>
        <end position="53"/>
    </location>
</feature>
<dbReference type="InterPro" id="IPR005467">
    <property type="entry name" value="His_kinase_dom"/>
</dbReference>
<dbReference type="EMBL" id="FXBN01000001">
    <property type="protein sequence ID" value="SMH33074.1"/>
    <property type="molecule type" value="Genomic_DNA"/>
</dbReference>
<dbReference type="GO" id="GO:0016301">
    <property type="term" value="F:kinase activity"/>
    <property type="evidence" value="ECO:0007669"/>
    <property type="project" value="UniProtKB-KW"/>
</dbReference>
<dbReference type="PROSITE" id="PS50109">
    <property type="entry name" value="HIS_KIN"/>
    <property type="match status" value="1"/>
</dbReference>
<dbReference type="RefSeq" id="WP_072359027.1">
    <property type="nucleotide sequence ID" value="NZ_FXBN01000001.1"/>
</dbReference>
<dbReference type="Proteomes" id="UP000185713">
    <property type="component" value="Unassembled WGS sequence"/>
</dbReference>
<dbReference type="AlphaFoldDB" id="A0A1L9C5W6"/>
<evidence type="ECO:0000313" key="3">
    <source>
        <dbReference type="EMBL" id="OJH49893.1"/>
    </source>
</evidence>
<evidence type="ECO:0000259" key="2">
    <source>
        <dbReference type="PROSITE" id="PS50109"/>
    </source>
</evidence>
<reference evidence="5" key="3">
    <citation type="submission" date="2017-04" db="EMBL/GenBank/DDBJ databases">
        <authorList>
            <person name="Afonso C.L."/>
            <person name="Miller P.J."/>
            <person name="Scott M.A."/>
            <person name="Spackman E."/>
            <person name="Goraichik I."/>
            <person name="Dimitrov K.M."/>
            <person name="Suarez D.L."/>
            <person name="Swayne D.E."/>
        </authorList>
    </citation>
    <scope>NUCLEOTIDE SEQUENCE [LARGE SCALE GENOMIC DNA]</scope>
    <source>
        <strain evidence="5">FDF-1</strain>
    </source>
</reference>
<dbReference type="STRING" id="523843.SAMN06264941_0663"/>
<protein>
    <submittedName>
        <fullName evidence="3">Multi-sensor signal transduction histidine kinase</fullName>
    </submittedName>
    <submittedName>
        <fullName evidence="5">PAS fold-containing protein</fullName>
    </submittedName>
</protein>
<evidence type="ECO:0000313" key="4">
    <source>
        <dbReference type="EMBL" id="RNI13296.1"/>
    </source>
</evidence>
<dbReference type="SUPFAM" id="SSF55874">
    <property type="entry name" value="ATPase domain of HSP90 chaperone/DNA topoisomerase II/histidine kinase"/>
    <property type="match status" value="1"/>
</dbReference>
<evidence type="ECO:0000313" key="5">
    <source>
        <dbReference type="EMBL" id="SMH33074.1"/>
    </source>
</evidence>
<reference evidence="3 6" key="1">
    <citation type="submission" date="2014-12" db="EMBL/GenBank/DDBJ databases">
        <title>The genome sequence of Methanohalophilus portucalensis strain FDF1.</title>
        <authorList>
            <person name="Lai M.-C."/>
            <person name="Lai S.-J."/>
        </authorList>
    </citation>
    <scope>NUCLEOTIDE SEQUENCE [LARGE SCALE GENOMIC DNA]</scope>
    <source>
        <strain evidence="3 6">FDF-1</strain>
    </source>
</reference>
<dbReference type="Gene3D" id="3.30.450.20">
    <property type="entry name" value="PAS domain"/>
    <property type="match status" value="1"/>
</dbReference>
<keyword evidence="1" id="KW-0472">Membrane</keyword>
<feature type="transmembrane region" description="Helical" evidence="1">
    <location>
        <begin position="65"/>
        <end position="86"/>
    </location>
</feature>
<keyword evidence="1" id="KW-1133">Transmembrane helix</keyword>
<dbReference type="SMART" id="SM00387">
    <property type="entry name" value="HATPase_c"/>
    <property type="match status" value="1"/>
</dbReference>
<feature type="transmembrane region" description="Helical" evidence="1">
    <location>
        <begin position="106"/>
        <end position="123"/>
    </location>
</feature>
<gene>
    <name evidence="4" type="ORF">EFE41_01570</name>
    <name evidence="3" type="ORF">MPF_0681</name>
    <name evidence="5" type="ORF">SAMN06264941_0663</name>
</gene>
<evidence type="ECO:0000313" key="6">
    <source>
        <dbReference type="Proteomes" id="UP000185713"/>
    </source>
</evidence>
<dbReference type="InterPro" id="IPR033425">
    <property type="entry name" value="MASE3"/>
</dbReference>
<dbReference type="InterPro" id="IPR036890">
    <property type="entry name" value="HATPase_C_sf"/>
</dbReference>
<dbReference type="SUPFAM" id="SSF55785">
    <property type="entry name" value="PYP-like sensor domain (PAS domain)"/>
    <property type="match status" value="1"/>
</dbReference>
<dbReference type="Proteomes" id="UP000193969">
    <property type="component" value="Unassembled WGS sequence"/>
</dbReference>
<accession>A0A1L9C5W6</accession>